<evidence type="ECO:0000256" key="1">
    <source>
        <dbReference type="SAM" id="MobiDB-lite"/>
    </source>
</evidence>
<accession>A0AAW1R5F7</accession>
<sequence>MANPVPTDKLLVKTTSMLLDDEDSDEDLFAEFAVSDPVEKDSQTRKPIASKQQPCTLGCSHAACGSRPLGALLASQLLEQQAKAHSHTPGLVTPARSNEESNIITTPTPASTSSFPCALASVDTEAYHTAHAPASALVSTPVTTAASQAASTLGSTSYCSAKPRAGQMRALPGKAASPLAPAPKTEDEKPVLQFDMEVDHDEEDQAPEFCGAGLEEYPRERQGAKPAGSALSVDRPVADDLQQGVSGSRKSSSAASFTVLASGQDEGLAAW</sequence>
<dbReference type="AlphaFoldDB" id="A0AAW1R5F7"/>
<evidence type="ECO:0000313" key="2">
    <source>
        <dbReference type="EMBL" id="KAK9829012.1"/>
    </source>
</evidence>
<keyword evidence="3" id="KW-1185">Reference proteome</keyword>
<evidence type="ECO:0000313" key="3">
    <source>
        <dbReference type="Proteomes" id="UP001489004"/>
    </source>
</evidence>
<comment type="caution">
    <text evidence="2">The sequence shown here is derived from an EMBL/GenBank/DDBJ whole genome shotgun (WGS) entry which is preliminary data.</text>
</comment>
<feature type="region of interest" description="Disordered" evidence="1">
    <location>
        <begin position="168"/>
        <end position="188"/>
    </location>
</feature>
<gene>
    <name evidence="2" type="ORF">WJX72_003404</name>
</gene>
<feature type="compositionally biased region" description="Low complexity" evidence="1">
    <location>
        <begin position="246"/>
        <end position="256"/>
    </location>
</feature>
<feature type="region of interest" description="Disordered" evidence="1">
    <location>
        <begin position="210"/>
        <end position="271"/>
    </location>
</feature>
<proteinExistence type="predicted"/>
<dbReference type="Proteomes" id="UP001489004">
    <property type="component" value="Unassembled WGS sequence"/>
</dbReference>
<protein>
    <submittedName>
        <fullName evidence="2">Uncharacterized protein</fullName>
    </submittedName>
</protein>
<reference evidence="2 3" key="1">
    <citation type="journal article" date="2024" name="Nat. Commun.">
        <title>Phylogenomics reveals the evolutionary origins of lichenization in chlorophyte algae.</title>
        <authorList>
            <person name="Puginier C."/>
            <person name="Libourel C."/>
            <person name="Otte J."/>
            <person name="Skaloud P."/>
            <person name="Haon M."/>
            <person name="Grisel S."/>
            <person name="Petersen M."/>
            <person name="Berrin J.G."/>
            <person name="Delaux P.M."/>
            <person name="Dal Grande F."/>
            <person name="Keller J."/>
        </authorList>
    </citation>
    <scope>NUCLEOTIDE SEQUENCE [LARGE SCALE GENOMIC DNA]</scope>
    <source>
        <strain evidence="2 3">SAG 2043</strain>
    </source>
</reference>
<dbReference type="EMBL" id="JALJOR010000001">
    <property type="protein sequence ID" value="KAK9829012.1"/>
    <property type="molecule type" value="Genomic_DNA"/>
</dbReference>
<organism evidence="2 3">
    <name type="scientific">[Myrmecia] bisecta</name>
    <dbReference type="NCBI Taxonomy" id="41462"/>
    <lineage>
        <taxon>Eukaryota</taxon>
        <taxon>Viridiplantae</taxon>
        <taxon>Chlorophyta</taxon>
        <taxon>core chlorophytes</taxon>
        <taxon>Trebouxiophyceae</taxon>
        <taxon>Trebouxiales</taxon>
        <taxon>Trebouxiaceae</taxon>
        <taxon>Myrmecia</taxon>
    </lineage>
</organism>
<name>A0AAW1R5F7_9CHLO</name>